<dbReference type="AlphaFoldDB" id="A0A382E4L8"/>
<sequence>MMKAILFALFVGLLMVGCGGDIESK</sequence>
<dbReference type="PROSITE" id="PS51257">
    <property type="entry name" value="PROKAR_LIPOPROTEIN"/>
    <property type="match status" value="1"/>
</dbReference>
<protein>
    <submittedName>
        <fullName evidence="1">Uncharacterized protein</fullName>
    </submittedName>
</protein>
<reference evidence="1" key="1">
    <citation type="submission" date="2018-05" db="EMBL/GenBank/DDBJ databases">
        <authorList>
            <person name="Lanie J.A."/>
            <person name="Ng W.-L."/>
            <person name="Kazmierczak K.M."/>
            <person name="Andrzejewski T.M."/>
            <person name="Davidsen T.M."/>
            <person name="Wayne K.J."/>
            <person name="Tettelin H."/>
            <person name="Glass J.I."/>
            <person name="Rusch D."/>
            <person name="Podicherti R."/>
            <person name="Tsui H.-C.T."/>
            <person name="Winkler M.E."/>
        </authorList>
    </citation>
    <scope>NUCLEOTIDE SEQUENCE</scope>
</reference>
<organism evidence="1">
    <name type="scientific">marine metagenome</name>
    <dbReference type="NCBI Taxonomy" id="408172"/>
    <lineage>
        <taxon>unclassified sequences</taxon>
        <taxon>metagenomes</taxon>
        <taxon>ecological metagenomes</taxon>
    </lineage>
</organism>
<proteinExistence type="predicted"/>
<evidence type="ECO:0000313" key="1">
    <source>
        <dbReference type="EMBL" id="SVB45385.1"/>
    </source>
</evidence>
<dbReference type="EMBL" id="UINC01042570">
    <property type="protein sequence ID" value="SVB45385.1"/>
    <property type="molecule type" value="Genomic_DNA"/>
</dbReference>
<feature type="non-terminal residue" evidence="1">
    <location>
        <position position="25"/>
    </location>
</feature>
<accession>A0A382E4L8</accession>
<name>A0A382E4L8_9ZZZZ</name>
<gene>
    <name evidence="1" type="ORF">METZ01_LOCUS198239</name>
</gene>